<dbReference type="GO" id="GO:0046872">
    <property type="term" value="F:metal ion binding"/>
    <property type="evidence" value="ECO:0007669"/>
    <property type="project" value="UniProtKB-KW"/>
</dbReference>
<dbReference type="GO" id="GO:0005886">
    <property type="term" value="C:plasma membrane"/>
    <property type="evidence" value="ECO:0007669"/>
    <property type="project" value="UniProtKB-SubCell"/>
</dbReference>
<dbReference type="EMBL" id="QICN01000011">
    <property type="protein sequence ID" value="PXV64964.1"/>
    <property type="molecule type" value="Genomic_DNA"/>
</dbReference>
<evidence type="ECO:0000256" key="12">
    <source>
        <dbReference type="ARBA" id="ARBA00037975"/>
    </source>
</evidence>
<evidence type="ECO:0000256" key="6">
    <source>
        <dbReference type="ARBA" id="ARBA00022692"/>
    </source>
</evidence>
<evidence type="ECO:0000256" key="2">
    <source>
        <dbReference type="ARBA" id="ARBA00004651"/>
    </source>
</evidence>
<dbReference type="SUPFAM" id="SSF81342">
    <property type="entry name" value="Transmembrane di-heme cytochromes"/>
    <property type="match status" value="1"/>
</dbReference>
<organism evidence="15 16">
    <name type="scientific">Sinimarinibacterium flocculans</name>
    <dbReference type="NCBI Taxonomy" id="985250"/>
    <lineage>
        <taxon>Bacteria</taxon>
        <taxon>Pseudomonadati</taxon>
        <taxon>Pseudomonadota</taxon>
        <taxon>Gammaproteobacteria</taxon>
        <taxon>Nevskiales</taxon>
        <taxon>Nevskiaceae</taxon>
        <taxon>Sinimarinibacterium</taxon>
    </lineage>
</organism>
<evidence type="ECO:0000259" key="14">
    <source>
        <dbReference type="Pfam" id="PF01292"/>
    </source>
</evidence>
<feature type="domain" description="Cytochrome b561 bacterial/Ni-hydrogenase" evidence="14">
    <location>
        <begin position="9"/>
        <end position="179"/>
    </location>
</feature>
<comment type="similarity">
    <text evidence="12">Belongs to the cytochrome b561 family.</text>
</comment>
<dbReference type="GO" id="GO:0009055">
    <property type="term" value="F:electron transfer activity"/>
    <property type="evidence" value="ECO:0007669"/>
    <property type="project" value="InterPro"/>
</dbReference>
<comment type="subcellular location">
    <subcellularLocation>
        <location evidence="2">Cell membrane</location>
        <topology evidence="2">Multi-pass membrane protein</topology>
    </subcellularLocation>
</comment>
<dbReference type="Gene3D" id="1.20.950.20">
    <property type="entry name" value="Transmembrane di-heme cytochromes, Chain C"/>
    <property type="match status" value="1"/>
</dbReference>
<reference evidence="15 16" key="1">
    <citation type="submission" date="2018-04" db="EMBL/GenBank/DDBJ databases">
        <title>Genomic Encyclopedia of Type Strains, Phase IV (KMG-IV): sequencing the most valuable type-strain genomes for metagenomic binning, comparative biology and taxonomic classification.</title>
        <authorList>
            <person name="Goeker M."/>
        </authorList>
    </citation>
    <scope>NUCLEOTIDE SEQUENCE [LARGE SCALE GENOMIC DNA]</scope>
    <source>
        <strain evidence="15 16">DSM 104150</strain>
    </source>
</reference>
<keyword evidence="3" id="KW-0813">Transport</keyword>
<feature type="transmembrane region" description="Helical" evidence="13">
    <location>
        <begin position="50"/>
        <end position="71"/>
    </location>
</feature>
<evidence type="ECO:0000256" key="13">
    <source>
        <dbReference type="SAM" id="Phobius"/>
    </source>
</evidence>
<keyword evidence="9 13" id="KW-1133">Transmembrane helix</keyword>
<keyword evidence="11 13" id="KW-0472">Membrane</keyword>
<dbReference type="GO" id="GO:0022904">
    <property type="term" value="P:respiratory electron transport chain"/>
    <property type="evidence" value="ECO:0007669"/>
    <property type="project" value="InterPro"/>
</dbReference>
<comment type="cofactor">
    <cofactor evidence="1">
        <name>heme b</name>
        <dbReference type="ChEBI" id="CHEBI:60344"/>
    </cofactor>
</comment>
<evidence type="ECO:0000256" key="5">
    <source>
        <dbReference type="ARBA" id="ARBA00022617"/>
    </source>
</evidence>
<evidence type="ECO:0000256" key="11">
    <source>
        <dbReference type="ARBA" id="ARBA00023136"/>
    </source>
</evidence>
<keyword evidence="8" id="KW-0249">Electron transport</keyword>
<dbReference type="Proteomes" id="UP000248330">
    <property type="component" value="Unassembled WGS sequence"/>
</dbReference>
<keyword evidence="4" id="KW-1003">Cell membrane</keyword>
<evidence type="ECO:0000313" key="15">
    <source>
        <dbReference type="EMBL" id="PXV64964.1"/>
    </source>
</evidence>
<evidence type="ECO:0000256" key="9">
    <source>
        <dbReference type="ARBA" id="ARBA00022989"/>
    </source>
</evidence>
<keyword evidence="5" id="KW-0349">Heme</keyword>
<dbReference type="Pfam" id="PF01292">
    <property type="entry name" value="Ni_hydr_CYTB"/>
    <property type="match status" value="1"/>
</dbReference>
<evidence type="ECO:0000313" key="16">
    <source>
        <dbReference type="Proteomes" id="UP000248330"/>
    </source>
</evidence>
<evidence type="ECO:0000256" key="3">
    <source>
        <dbReference type="ARBA" id="ARBA00022448"/>
    </source>
</evidence>
<keyword evidence="7" id="KW-0479">Metal-binding</keyword>
<keyword evidence="10" id="KW-0408">Iron</keyword>
<feature type="transmembrane region" description="Helical" evidence="13">
    <location>
        <begin position="16"/>
        <end position="38"/>
    </location>
</feature>
<dbReference type="OrthoDB" id="8589936at2"/>
<sequence length="187" mass="21113">MTRTEETARYGATALWLHWLIAVLVAAGFAVGFYMVDLKISPTKLRLFSYHKWIGVTIFALAVLRVAWRLYRPPPPLPASMPLWQRHASVVSHRLLLLLIVVVPLSGWLMSSAKGFQTVYFGVLPIPDLLAKNADLGERLEVLHEVLNTSLLAVVTLHVAAALKHHFVDRDGVLLRMLPRLPDRRDR</sequence>
<dbReference type="InterPro" id="IPR016174">
    <property type="entry name" value="Di-haem_cyt_TM"/>
</dbReference>
<evidence type="ECO:0000256" key="7">
    <source>
        <dbReference type="ARBA" id="ARBA00022723"/>
    </source>
</evidence>
<evidence type="ECO:0000256" key="8">
    <source>
        <dbReference type="ARBA" id="ARBA00022982"/>
    </source>
</evidence>
<evidence type="ECO:0000256" key="4">
    <source>
        <dbReference type="ARBA" id="ARBA00022475"/>
    </source>
</evidence>
<name>A0A318E7P3_9GAMM</name>
<feature type="transmembrane region" description="Helical" evidence="13">
    <location>
        <begin position="91"/>
        <end position="110"/>
    </location>
</feature>
<keyword evidence="16" id="KW-1185">Reference proteome</keyword>
<evidence type="ECO:0000256" key="1">
    <source>
        <dbReference type="ARBA" id="ARBA00001970"/>
    </source>
</evidence>
<dbReference type="AlphaFoldDB" id="A0A318E7P3"/>
<dbReference type="RefSeq" id="WP_110266547.1">
    <property type="nucleotide sequence ID" value="NZ_CAWNXA010000011.1"/>
</dbReference>
<accession>A0A318E7P3</accession>
<evidence type="ECO:0000256" key="10">
    <source>
        <dbReference type="ARBA" id="ARBA00023004"/>
    </source>
</evidence>
<dbReference type="GO" id="GO:0020037">
    <property type="term" value="F:heme binding"/>
    <property type="evidence" value="ECO:0007669"/>
    <property type="project" value="TreeGrafter"/>
</dbReference>
<keyword evidence="6 13" id="KW-0812">Transmembrane</keyword>
<dbReference type="PANTHER" id="PTHR30529:SF1">
    <property type="entry name" value="CYTOCHROME B561 HOMOLOG 2"/>
    <property type="match status" value="1"/>
</dbReference>
<comment type="caution">
    <text evidence="15">The sequence shown here is derived from an EMBL/GenBank/DDBJ whole genome shotgun (WGS) entry which is preliminary data.</text>
</comment>
<dbReference type="InterPro" id="IPR052168">
    <property type="entry name" value="Cytochrome_b561_oxidase"/>
</dbReference>
<dbReference type="InterPro" id="IPR011577">
    <property type="entry name" value="Cyt_b561_bac/Ni-Hgenase"/>
</dbReference>
<gene>
    <name evidence="15" type="ORF">C8D93_111136</name>
</gene>
<protein>
    <submittedName>
        <fullName evidence="15">Cytochrome b561</fullName>
    </submittedName>
</protein>
<proteinExistence type="inferred from homology"/>
<dbReference type="PANTHER" id="PTHR30529">
    <property type="entry name" value="CYTOCHROME B561"/>
    <property type="match status" value="1"/>
</dbReference>